<dbReference type="Pfam" id="PF01075">
    <property type="entry name" value="Glyco_transf_9"/>
    <property type="match status" value="1"/>
</dbReference>
<evidence type="ECO:0000313" key="1">
    <source>
        <dbReference type="EMBL" id="AIA91013.1"/>
    </source>
</evidence>
<proteinExistence type="predicted"/>
<accession>A0A060C2X8</accession>
<reference evidence="1" key="1">
    <citation type="journal article" date="2013" name="Environ. Microbiol.">
        <title>Seasonally variable intestinal metagenomes of the red palm weevil (Rhynchophorus ferrugineus).</title>
        <authorList>
            <person name="Jia S."/>
            <person name="Zhang X."/>
            <person name="Zhang G."/>
            <person name="Yin A."/>
            <person name="Zhang S."/>
            <person name="Li F."/>
            <person name="Wang L."/>
            <person name="Zhao D."/>
            <person name="Yun Q."/>
            <person name="Tala"/>
            <person name="Wang J."/>
            <person name="Sun G."/>
            <person name="Baabdullah M."/>
            <person name="Yu X."/>
            <person name="Hu S."/>
            <person name="Al-Mssallem I.S."/>
            <person name="Yu J."/>
        </authorList>
    </citation>
    <scope>NUCLEOTIDE SEQUENCE</scope>
</reference>
<dbReference type="AlphaFoldDB" id="A0A060C2X8"/>
<dbReference type="EMBL" id="KF123705">
    <property type="protein sequence ID" value="AIA91013.1"/>
    <property type="molecule type" value="Genomic_DNA"/>
</dbReference>
<dbReference type="GO" id="GO:0016757">
    <property type="term" value="F:glycosyltransferase activity"/>
    <property type="evidence" value="ECO:0007669"/>
    <property type="project" value="InterPro"/>
</dbReference>
<dbReference type="InterPro" id="IPR002201">
    <property type="entry name" value="Glyco_trans_9"/>
</dbReference>
<name>A0A060C2X8_9ENTR</name>
<organism evidence="1">
    <name type="scientific">uncultured Enterobacter sp</name>
    <dbReference type="NCBI Taxonomy" id="238202"/>
    <lineage>
        <taxon>Bacteria</taxon>
        <taxon>Pseudomonadati</taxon>
        <taxon>Pseudomonadota</taxon>
        <taxon>Gammaproteobacteria</taxon>
        <taxon>Enterobacterales</taxon>
        <taxon>Enterobacteriaceae</taxon>
        <taxon>Enterobacter</taxon>
        <taxon>environmental samples</taxon>
    </lineage>
</organism>
<sequence length="65" mass="7593">ATTRDDKHWPEDHWRELIALVAPTGLHIRLPWGTPLSMSVQDGWLKGLPMLKCYLNSRWNKLRVS</sequence>
<protein>
    <submittedName>
        <fullName evidence="1">CAZy families GT9 protein</fullName>
    </submittedName>
</protein>
<feature type="non-terminal residue" evidence="1">
    <location>
        <position position="1"/>
    </location>
</feature>